<gene>
    <name evidence="3" type="ORF">S06H3_07364</name>
</gene>
<dbReference type="PROSITE" id="PS51219">
    <property type="entry name" value="DPCK"/>
    <property type="match status" value="1"/>
</dbReference>
<accession>X1L715</accession>
<organism evidence="3">
    <name type="scientific">marine sediment metagenome</name>
    <dbReference type="NCBI Taxonomy" id="412755"/>
    <lineage>
        <taxon>unclassified sequences</taxon>
        <taxon>metagenomes</taxon>
        <taxon>ecological metagenomes</taxon>
    </lineage>
</organism>
<keyword evidence="2" id="KW-0067">ATP-binding</keyword>
<dbReference type="GO" id="GO:0004140">
    <property type="term" value="F:dephospho-CoA kinase activity"/>
    <property type="evidence" value="ECO:0007669"/>
    <property type="project" value="InterPro"/>
</dbReference>
<protein>
    <submittedName>
        <fullName evidence="3">Uncharacterized protein</fullName>
    </submittedName>
</protein>
<name>X1L715_9ZZZZ</name>
<evidence type="ECO:0000256" key="2">
    <source>
        <dbReference type="ARBA" id="ARBA00022840"/>
    </source>
</evidence>
<dbReference type="GO" id="GO:0015937">
    <property type="term" value="P:coenzyme A biosynthetic process"/>
    <property type="evidence" value="ECO:0007669"/>
    <property type="project" value="InterPro"/>
</dbReference>
<feature type="non-terminal residue" evidence="3">
    <location>
        <position position="1"/>
    </location>
</feature>
<keyword evidence="1" id="KW-0547">Nucleotide-binding</keyword>
<sequence>QNIMVFPELNTVVVFTGGNYTSKTTIFKILKKYIIPAID</sequence>
<reference evidence="3" key="1">
    <citation type="journal article" date="2014" name="Front. Microbiol.">
        <title>High frequency of phylogenetically diverse reductive dehalogenase-homologous genes in deep subseafloor sedimentary metagenomes.</title>
        <authorList>
            <person name="Kawai M."/>
            <person name="Futagami T."/>
            <person name="Toyoda A."/>
            <person name="Takaki Y."/>
            <person name="Nishi S."/>
            <person name="Hori S."/>
            <person name="Arai W."/>
            <person name="Tsubouchi T."/>
            <person name="Morono Y."/>
            <person name="Uchiyama I."/>
            <person name="Ito T."/>
            <person name="Fujiyama A."/>
            <person name="Inagaki F."/>
            <person name="Takami H."/>
        </authorList>
    </citation>
    <scope>NUCLEOTIDE SEQUENCE</scope>
    <source>
        <strain evidence="3">Expedition CK06-06</strain>
    </source>
</reference>
<dbReference type="InterPro" id="IPR001977">
    <property type="entry name" value="Depp_CoAkinase"/>
</dbReference>
<dbReference type="EMBL" id="BARV01002977">
    <property type="protein sequence ID" value="GAH98219.1"/>
    <property type="molecule type" value="Genomic_DNA"/>
</dbReference>
<evidence type="ECO:0000256" key="1">
    <source>
        <dbReference type="ARBA" id="ARBA00022741"/>
    </source>
</evidence>
<comment type="caution">
    <text evidence="3">The sequence shown here is derived from an EMBL/GenBank/DDBJ whole genome shotgun (WGS) entry which is preliminary data.</text>
</comment>
<proteinExistence type="predicted"/>
<dbReference type="AlphaFoldDB" id="X1L715"/>
<evidence type="ECO:0000313" key="3">
    <source>
        <dbReference type="EMBL" id="GAH98219.1"/>
    </source>
</evidence>
<dbReference type="GO" id="GO:0005524">
    <property type="term" value="F:ATP binding"/>
    <property type="evidence" value="ECO:0007669"/>
    <property type="project" value="UniProtKB-KW"/>
</dbReference>